<evidence type="ECO:0000256" key="3">
    <source>
        <dbReference type="RuleBase" id="RU000363"/>
    </source>
</evidence>
<dbReference type="GO" id="GO:0016491">
    <property type="term" value="F:oxidoreductase activity"/>
    <property type="evidence" value="ECO:0007669"/>
    <property type="project" value="UniProtKB-KW"/>
</dbReference>
<dbReference type="InterPro" id="IPR051911">
    <property type="entry name" value="SDR_oxidoreductase"/>
</dbReference>
<evidence type="ECO:0000313" key="4">
    <source>
        <dbReference type="EMBL" id="OZM57206.1"/>
    </source>
</evidence>
<evidence type="ECO:0000256" key="1">
    <source>
        <dbReference type="ARBA" id="ARBA00006484"/>
    </source>
</evidence>
<comment type="similarity">
    <text evidence="1 3">Belongs to the short-chain dehydrogenases/reductases (SDR) family.</text>
</comment>
<dbReference type="EMBL" id="NPIA01000003">
    <property type="protein sequence ID" value="OZM57206.1"/>
    <property type="molecule type" value="Genomic_DNA"/>
</dbReference>
<evidence type="ECO:0000256" key="2">
    <source>
        <dbReference type="ARBA" id="ARBA00023002"/>
    </source>
</evidence>
<dbReference type="CDD" id="cd05374">
    <property type="entry name" value="17beta-HSD-like_SDR_c"/>
    <property type="match status" value="1"/>
</dbReference>
<comment type="caution">
    <text evidence="4">The sequence shown here is derived from an EMBL/GenBank/DDBJ whole genome shotgun (WGS) entry which is preliminary data.</text>
</comment>
<evidence type="ECO:0000313" key="5">
    <source>
        <dbReference type="Proteomes" id="UP000217083"/>
    </source>
</evidence>
<proteinExistence type="inferred from homology"/>
<dbReference type="InterPro" id="IPR020904">
    <property type="entry name" value="Sc_DH/Rdtase_CS"/>
</dbReference>
<sequence length="277" mass="30924">MNKVAVVTGSSSGFGLFISIELAKIGYDVLATMRDLNKSEELIKLATKEGVINNIHLFKLDVSEQLSIENFKMNLNQFSRVDVLVNNAGYAQSGFIEELPLQELKEQFDTNVFGVASVTKVVLPLMRKQNSGTIVNMSSISGLIGFPGLAAYVSSKHALEGLSESMRLELKPFGIHVVLIEPGSYSTNIWSKGMDIEINEESPYYKMGQRLMVQVKSGQTRLGNPKDVVDLVVKVIKKRKPKLRYSIGKGVRSTIIIKRILPWSIWEYIVNKTLQKK</sequence>
<protein>
    <submittedName>
        <fullName evidence="4">Short-chain dehydrogenase</fullName>
    </submittedName>
</protein>
<dbReference type="RefSeq" id="WP_094923664.1">
    <property type="nucleotide sequence ID" value="NZ_NPIA01000003.1"/>
</dbReference>
<dbReference type="PRINTS" id="PR00081">
    <property type="entry name" value="GDHRDH"/>
</dbReference>
<dbReference type="PROSITE" id="PS00061">
    <property type="entry name" value="ADH_SHORT"/>
    <property type="match status" value="1"/>
</dbReference>
<dbReference type="PANTHER" id="PTHR43976">
    <property type="entry name" value="SHORT CHAIN DEHYDROGENASE"/>
    <property type="match status" value="1"/>
</dbReference>
<reference evidence="4 5" key="2">
    <citation type="submission" date="2017-09" db="EMBL/GenBank/DDBJ databases">
        <title>Bacillus patelloidae sp. nov., isolated from the intestinal tract of a marine limpet.</title>
        <authorList>
            <person name="Liu R."/>
            <person name="Dong C."/>
            <person name="Shao Z."/>
        </authorList>
    </citation>
    <scope>NUCLEOTIDE SEQUENCE [LARGE SCALE GENOMIC DNA]</scope>
    <source>
        <strain evidence="4 5">SA5d-4</strain>
    </source>
</reference>
<keyword evidence="2" id="KW-0560">Oxidoreductase</keyword>
<accession>A0A263BVK9</accession>
<dbReference type="AlphaFoldDB" id="A0A263BVK9"/>
<dbReference type="InterPro" id="IPR036291">
    <property type="entry name" value="NAD(P)-bd_dom_sf"/>
</dbReference>
<organism evidence="4 5">
    <name type="scientific">Lottiidibacillus patelloidae</name>
    <dbReference type="NCBI Taxonomy" id="2670334"/>
    <lineage>
        <taxon>Bacteria</taxon>
        <taxon>Bacillati</taxon>
        <taxon>Bacillota</taxon>
        <taxon>Bacilli</taxon>
        <taxon>Bacillales</taxon>
        <taxon>Bacillaceae</taxon>
        <taxon>Lottiidibacillus</taxon>
    </lineage>
</organism>
<name>A0A263BVK9_9BACI</name>
<dbReference type="Gene3D" id="3.40.50.720">
    <property type="entry name" value="NAD(P)-binding Rossmann-like Domain"/>
    <property type="match status" value="1"/>
</dbReference>
<dbReference type="NCBIfam" id="NF005372">
    <property type="entry name" value="PRK06914.1"/>
    <property type="match status" value="1"/>
</dbReference>
<dbReference type="InterPro" id="IPR002347">
    <property type="entry name" value="SDR_fam"/>
</dbReference>
<dbReference type="SUPFAM" id="SSF51735">
    <property type="entry name" value="NAD(P)-binding Rossmann-fold domains"/>
    <property type="match status" value="1"/>
</dbReference>
<dbReference type="PANTHER" id="PTHR43976:SF16">
    <property type="entry name" value="SHORT-CHAIN DEHYDROGENASE_REDUCTASE FAMILY PROTEIN"/>
    <property type="match status" value="1"/>
</dbReference>
<keyword evidence="5" id="KW-1185">Reference proteome</keyword>
<reference evidence="5" key="1">
    <citation type="submission" date="2017-08" db="EMBL/GenBank/DDBJ databases">
        <authorList>
            <person name="Huang Z."/>
        </authorList>
    </citation>
    <scope>NUCLEOTIDE SEQUENCE [LARGE SCALE GENOMIC DNA]</scope>
    <source>
        <strain evidence="5">SA5d-4</strain>
    </source>
</reference>
<gene>
    <name evidence="4" type="ORF">CIB95_06995</name>
</gene>
<dbReference type="PRINTS" id="PR00080">
    <property type="entry name" value="SDRFAMILY"/>
</dbReference>
<dbReference type="Pfam" id="PF00106">
    <property type="entry name" value="adh_short"/>
    <property type="match status" value="1"/>
</dbReference>
<dbReference type="Proteomes" id="UP000217083">
    <property type="component" value="Unassembled WGS sequence"/>
</dbReference>